<keyword evidence="3" id="KW-1185">Reference proteome</keyword>
<evidence type="ECO:0000256" key="1">
    <source>
        <dbReference type="SAM" id="Phobius"/>
    </source>
</evidence>
<accession>A0ABP7CM58</accession>
<dbReference type="Proteomes" id="UP001501536">
    <property type="component" value="Unassembled WGS sequence"/>
</dbReference>
<reference evidence="3" key="1">
    <citation type="journal article" date="2019" name="Int. J. Syst. Evol. Microbiol.">
        <title>The Global Catalogue of Microorganisms (GCM) 10K type strain sequencing project: providing services to taxonomists for standard genome sequencing and annotation.</title>
        <authorList>
            <consortium name="The Broad Institute Genomics Platform"/>
            <consortium name="The Broad Institute Genome Sequencing Center for Infectious Disease"/>
            <person name="Wu L."/>
            <person name="Ma J."/>
        </authorList>
    </citation>
    <scope>NUCLEOTIDE SEQUENCE [LARGE SCALE GENOMIC DNA]</scope>
    <source>
        <strain evidence="3">JCM 16961</strain>
    </source>
</reference>
<feature type="transmembrane region" description="Helical" evidence="1">
    <location>
        <begin position="58"/>
        <end position="78"/>
    </location>
</feature>
<keyword evidence="1" id="KW-0472">Membrane</keyword>
<dbReference type="EMBL" id="BAABCJ010000001">
    <property type="protein sequence ID" value="GAA3692131.1"/>
    <property type="molecule type" value="Genomic_DNA"/>
</dbReference>
<feature type="transmembrane region" description="Helical" evidence="1">
    <location>
        <begin position="112"/>
        <end position="133"/>
    </location>
</feature>
<gene>
    <name evidence="2" type="ORF">GCM10022377_00560</name>
</gene>
<dbReference type="RefSeq" id="WP_344878298.1">
    <property type="nucleotide sequence ID" value="NZ_BAABCJ010000001.1"/>
</dbReference>
<feature type="transmembrane region" description="Helical" evidence="1">
    <location>
        <begin position="23"/>
        <end position="46"/>
    </location>
</feature>
<sequence length="148" mass="15573">MTSDPVDPQPSRQVRAGLRTPQVLTVVAVVAAEALLMLGLAVASLVEITSPGIVGVPGRVFLLAMMLGAGAWQGWVAWKYLTGKAWTRAAIVAWQVFQIILAVPMLDPGNGSTTALTGWALLVPAAVALLCLFSRSSTEHLAATEARR</sequence>
<evidence type="ECO:0000313" key="2">
    <source>
        <dbReference type="EMBL" id="GAA3692131.1"/>
    </source>
</evidence>
<protein>
    <submittedName>
        <fullName evidence="2">Uncharacterized protein</fullName>
    </submittedName>
</protein>
<evidence type="ECO:0000313" key="3">
    <source>
        <dbReference type="Proteomes" id="UP001501536"/>
    </source>
</evidence>
<name>A0ABP7CM58_9MICC</name>
<feature type="transmembrane region" description="Helical" evidence="1">
    <location>
        <begin position="85"/>
        <end position="106"/>
    </location>
</feature>
<comment type="caution">
    <text evidence="2">The sequence shown here is derived from an EMBL/GenBank/DDBJ whole genome shotgun (WGS) entry which is preliminary data.</text>
</comment>
<organism evidence="2 3">
    <name type="scientific">Zhihengliuella alba</name>
    <dbReference type="NCBI Taxonomy" id="547018"/>
    <lineage>
        <taxon>Bacteria</taxon>
        <taxon>Bacillati</taxon>
        <taxon>Actinomycetota</taxon>
        <taxon>Actinomycetes</taxon>
        <taxon>Micrococcales</taxon>
        <taxon>Micrococcaceae</taxon>
        <taxon>Zhihengliuella</taxon>
    </lineage>
</organism>
<keyword evidence="1" id="KW-1133">Transmembrane helix</keyword>
<keyword evidence="1" id="KW-0812">Transmembrane</keyword>
<proteinExistence type="predicted"/>